<organism evidence="2">
    <name type="scientific">Aphanomyces astaci</name>
    <name type="common">Crayfish plague agent</name>
    <dbReference type="NCBI Taxonomy" id="112090"/>
    <lineage>
        <taxon>Eukaryota</taxon>
        <taxon>Sar</taxon>
        <taxon>Stramenopiles</taxon>
        <taxon>Oomycota</taxon>
        <taxon>Saprolegniomycetes</taxon>
        <taxon>Saprolegniales</taxon>
        <taxon>Verrucalvaceae</taxon>
        <taxon>Aphanomyces</taxon>
    </lineage>
</organism>
<dbReference type="InterPro" id="IPR036869">
    <property type="entry name" value="J_dom_sf"/>
</dbReference>
<dbReference type="SUPFAM" id="SSF46565">
    <property type="entry name" value="Chaperone J-domain"/>
    <property type="match status" value="1"/>
</dbReference>
<dbReference type="EMBL" id="KI913124">
    <property type="protein sequence ID" value="ETV81116.1"/>
    <property type="molecule type" value="Genomic_DNA"/>
</dbReference>
<evidence type="ECO:0008006" key="3">
    <source>
        <dbReference type="Google" id="ProtNLM"/>
    </source>
</evidence>
<reference evidence="2" key="1">
    <citation type="submission" date="2013-12" db="EMBL/GenBank/DDBJ databases">
        <title>The Genome Sequence of Aphanomyces astaci APO3.</title>
        <authorList>
            <consortium name="The Broad Institute Genomics Platform"/>
            <person name="Russ C."/>
            <person name="Tyler B."/>
            <person name="van West P."/>
            <person name="Dieguez-Uribeondo J."/>
            <person name="Young S.K."/>
            <person name="Zeng Q."/>
            <person name="Gargeya S."/>
            <person name="Fitzgerald M."/>
            <person name="Abouelleil A."/>
            <person name="Alvarado L."/>
            <person name="Chapman S.B."/>
            <person name="Gainer-Dewar J."/>
            <person name="Goldberg J."/>
            <person name="Griggs A."/>
            <person name="Gujja S."/>
            <person name="Hansen M."/>
            <person name="Howarth C."/>
            <person name="Imamovic A."/>
            <person name="Ireland A."/>
            <person name="Larimer J."/>
            <person name="McCowan C."/>
            <person name="Murphy C."/>
            <person name="Pearson M."/>
            <person name="Poon T.W."/>
            <person name="Priest M."/>
            <person name="Roberts A."/>
            <person name="Saif S."/>
            <person name="Shea T."/>
            <person name="Sykes S."/>
            <person name="Wortman J."/>
            <person name="Nusbaum C."/>
            <person name="Birren B."/>
        </authorList>
    </citation>
    <scope>NUCLEOTIDE SEQUENCE [LARGE SCALE GENOMIC DNA]</scope>
    <source>
        <strain evidence="2">APO3</strain>
    </source>
</reference>
<gene>
    <name evidence="2" type="ORF">H257_05717</name>
</gene>
<proteinExistence type="predicted"/>
<dbReference type="AlphaFoldDB" id="W4GP63"/>
<dbReference type="OrthoDB" id="72245at2759"/>
<protein>
    <recommendedName>
        <fullName evidence="3">J domain-containing protein</fullName>
    </recommendedName>
</protein>
<feature type="transmembrane region" description="Helical" evidence="1">
    <location>
        <begin position="141"/>
        <end position="159"/>
    </location>
</feature>
<keyword evidence="1" id="KW-1133">Transmembrane helix</keyword>
<sequence length="276" mass="31532">MQVWTEAKEDCMWLVYYLCFIAPMHSLLVKYLESRGKRISSGQVMAWIAAFTLFSMFLPLIVRGRIQSQSPYRLLGVSRYGDAYSWAQVYAALKQRYVDGKLSPEEWTQVDAAYDILYDPHVRRAHDGWGPDFQVQLQKDMLFNVALFYMLWAVGVFIATAGRKYQSGRDLAVAALLVTLVFEVSVRFFSYDPRLTLLSQATPFELVMALHIIFPASLLGYTSYKRLLFVDMLKHRHDCLSLALRTNEETKLKLRELSVAATAAADNQIGAESKVN</sequence>
<dbReference type="VEuPathDB" id="FungiDB:H257_05717"/>
<accession>W4GP63</accession>
<keyword evidence="1" id="KW-0812">Transmembrane</keyword>
<feature type="transmembrane region" description="Helical" evidence="1">
    <location>
        <begin position="44"/>
        <end position="62"/>
    </location>
</feature>
<evidence type="ECO:0000256" key="1">
    <source>
        <dbReference type="SAM" id="Phobius"/>
    </source>
</evidence>
<evidence type="ECO:0000313" key="2">
    <source>
        <dbReference type="EMBL" id="ETV81116.1"/>
    </source>
</evidence>
<dbReference type="GeneID" id="20807713"/>
<feature type="transmembrane region" description="Helical" evidence="1">
    <location>
        <begin position="171"/>
        <end position="191"/>
    </location>
</feature>
<feature type="transmembrane region" description="Helical" evidence="1">
    <location>
        <begin position="12"/>
        <end position="32"/>
    </location>
</feature>
<name>W4GP63_APHAT</name>
<dbReference type="RefSeq" id="XP_009828974.1">
    <property type="nucleotide sequence ID" value="XM_009830672.1"/>
</dbReference>
<feature type="transmembrane region" description="Helical" evidence="1">
    <location>
        <begin position="203"/>
        <end position="224"/>
    </location>
</feature>
<keyword evidence="1" id="KW-0472">Membrane</keyword>